<dbReference type="EMBL" id="JBBYAK010000001">
    <property type="protein sequence ID" value="MEL3959264.1"/>
    <property type="molecule type" value="Genomic_DNA"/>
</dbReference>
<gene>
    <name evidence="1" type="ORF">NST17_19100</name>
</gene>
<dbReference type="InterPro" id="IPR010310">
    <property type="entry name" value="T7SS_ESAT-6-like"/>
</dbReference>
<organism evidence="1 2">
    <name type="scientific">Caldifermentibacillus hisashii</name>
    <dbReference type="NCBI Taxonomy" id="996558"/>
    <lineage>
        <taxon>Bacteria</taxon>
        <taxon>Bacillati</taxon>
        <taxon>Bacillota</taxon>
        <taxon>Bacilli</taxon>
        <taxon>Bacillales</taxon>
        <taxon>Bacillaceae</taxon>
        <taxon>Caldifermentibacillus</taxon>
    </lineage>
</organism>
<keyword evidence="2" id="KW-1185">Reference proteome</keyword>
<comment type="caution">
    <text evidence="1">The sequence shown here is derived from an EMBL/GenBank/DDBJ whole genome shotgun (WGS) entry which is preliminary data.</text>
</comment>
<proteinExistence type="predicted"/>
<sequence length="99" mass="11002">MGSVKIDGAKLNEAQSAAKALEASIKSSKETCTQLISFLHTAEWSGKSRDAFLTYIEIIHKYHAEMEKAVAKQTKALNHLETYMGDFLSDPSVKEVRNL</sequence>
<reference evidence="1 2" key="1">
    <citation type="submission" date="2024-03" db="EMBL/GenBank/DDBJ databases">
        <title>Bacilli Hybrid Assemblies.</title>
        <authorList>
            <person name="Kovac J."/>
        </authorList>
    </citation>
    <scope>NUCLEOTIDE SEQUENCE [LARGE SCALE GENOMIC DNA]</scope>
    <source>
        <strain evidence="1 2">FSL M8-0022</strain>
    </source>
</reference>
<dbReference type="InterPro" id="IPR036689">
    <property type="entry name" value="ESAT-6-like_sf"/>
</dbReference>
<evidence type="ECO:0000313" key="2">
    <source>
        <dbReference type="Proteomes" id="UP001459714"/>
    </source>
</evidence>
<dbReference type="Pfam" id="PF06013">
    <property type="entry name" value="WXG100"/>
    <property type="match status" value="1"/>
</dbReference>
<dbReference type="Gene3D" id="1.10.287.1060">
    <property type="entry name" value="ESAT-6-like"/>
    <property type="match status" value="1"/>
</dbReference>
<dbReference type="SUPFAM" id="SSF140453">
    <property type="entry name" value="EsxAB dimer-like"/>
    <property type="match status" value="1"/>
</dbReference>
<accession>A0ABU9K2I5</accession>
<dbReference type="RefSeq" id="WP_342020888.1">
    <property type="nucleotide sequence ID" value="NZ_JBBYAK010000001.1"/>
</dbReference>
<dbReference type="Proteomes" id="UP001459714">
    <property type="component" value="Unassembled WGS sequence"/>
</dbReference>
<name>A0ABU9K2I5_9BACI</name>
<protein>
    <submittedName>
        <fullName evidence="1">WXG100 family type VII secretion target</fullName>
    </submittedName>
</protein>
<evidence type="ECO:0000313" key="1">
    <source>
        <dbReference type="EMBL" id="MEL3959264.1"/>
    </source>
</evidence>